<reference evidence="8" key="1">
    <citation type="submission" date="2020-02" db="EMBL/GenBank/DDBJ databases">
        <authorList>
            <person name="Scholz U."/>
            <person name="Mascher M."/>
            <person name="Fiebig A."/>
        </authorList>
    </citation>
    <scope>NUCLEOTIDE SEQUENCE</scope>
</reference>
<dbReference type="SMART" id="SM00724">
    <property type="entry name" value="TLC"/>
    <property type="match status" value="1"/>
</dbReference>
<organism evidence="8 9">
    <name type="scientific">Spirodela intermedia</name>
    <name type="common">Intermediate duckweed</name>
    <dbReference type="NCBI Taxonomy" id="51605"/>
    <lineage>
        <taxon>Eukaryota</taxon>
        <taxon>Viridiplantae</taxon>
        <taxon>Streptophyta</taxon>
        <taxon>Embryophyta</taxon>
        <taxon>Tracheophyta</taxon>
        <taxon>Spermatophyta</taxon>
        <taxon>Magnoliopsida</taxon>
        <taxon>Liliopsida</taxon>
        <taxon>Araceae</taxon>
        <taxon>Lemnoideae</taxon>
        <taxon>Spirodela</taxon>
    </lineage>
</organism>
<feature type="transmembrane region" description="Helical" evidence="6">
    <location>
        <begin position="114"/>
        <end position="137"/>
    </location>
</feature>
<keyword evidence="3 6" id="KW-1133">Transmembrane helix</keyword>
<dbReference type="GO" id="GO:0005789">
    <property type="term" value="C:endoplasmic reticulum membrane"/>
    <property type="evidence" value="ECO:0007669"/>
    <property type="project" value="UniProtKB-SubCell"/>
</dbReference>
<keyword evidence="4 5" id="KW-0472">Membrane</keyword>
<feature type="transmembrane region" description="Helical" evidence="6">
    <location>
        <begin position="158"/>
        <end position="179"/>
    </location>
</feature>
<evidence type="ECO:0000313" key="8">
    <source>
        <dbReference type="EMBL" id="CAA7395746.1"/>
    </source>
</evidence>
<keyword evidence="2 5" id="KW-0812">Transmembrane</keyword>
<dbReference type="GO" id="GO:0046513">
    <property type="term" value="P:ceramide biosynthetic process"/>
    <property type="evidence" value="ECO:0007669"/>
    <property type="project" value="InterPro"/>
</dbReference>
<dbReference type="GO" id="GO:0050291">
    <property type="term" value="F:sphingosine N-acyltransferase activity"/>
    <property type="evidence" value="ECO:0007669"/>
    <property type="project" value="InterPro"/>
</dbReference>
<evidence type="ECO:0000313" key="9">
    <source>
        <dbReference type="Proteomes" id="UP000663760"/>
    </source>
</evidence>
<sequence>MGLIALGEMWSGVMEAPESRHLVMAVYFALGFVFLRFLLDLYVYKRIALCLLNIKANSVKADEGKRAKVAKCTESMWKWTYYVIVQLWVLAIIYQEPWSRDRRQYFTGWPNQELTFLVKLFYMCQCGFYIYSIAALLTWETRRKDFSIMMSHHIVTTVLIGYSYFSGFFRIGCIVLALHDTSDVFLEAAKLFKYSESEIGASICFGLFALSWVLLRLIFFPFWIIRTSSIYFLEHLARSKAYVFLYYTFNTMLLTLLIFHIYWWVLINSMIMRQLKNRGKVGEDPENHHQLLTIKQKNK</sequence>
<keyword evidence="9" id="KW-1185">Reference proteome</keyword>
<dbReference type="OrthoDB" id="537032at2759"/>
<dbReference type="PANTHER" id="PTHR12560:SF0">
    <property type="entry name" value="LD18904P"/>
    <property type="match status" value="1"/>
</dbReference>
<evidence type="ECO:0000256" key="3">
    <source>
        <dbReference type="ARBA" id="ARBA00022989"/>
    </source>
</evidence>
<feature type="transmembrane region" description="Helical" evidence="6">
    <location>
        <begin position="76"/>
        <end position="94"/>
    </location>
</feature>
<comment type="subcellular location">
    <subcellularLocation>
        <location evidence="1">Endoplasmic reticulum membrane</location>
        <topology evidence="1">Multi-pass membrane protein</topology>
    </subcellularLocation>
</comment>
<dbReference type="EMBL" id="LR746268">
    <property type="protein sequence ID" value="CAA7395746.1"/>
    <property type="molecule type" value="Genomic_DNA"/>
</dbReference>
<feature type="transmembrane region" description="Helical" evidence="6">
    <location>
        <begin position="244"/>
        <end position="265"/>
    </location>
</feature>
<protein>
    <recommendedName>
        <fullName evidence="7">TLC domain-containing protein</fullName>
    </recommendedName>
</protein>
<dbReference type="InterPro" id="IPR016439">
    <property type="entry name" value="Lag1/Lac1-like"/>
</dbReference>
<evidence type="ECO:0000256" key="1">
    <source>
        <dbReference type="ARBA" id="ARBA00004477"/>
    </source>
</evidence>
<evidence type="ECO:0000256" key="5">
    <source>
        <dbReference type="PROSITE-ProRule" id="PRU00205"/>
    </source>
</evidence>
<dbReference type="Pfam" id="PF03798">
    <property type="entry name" value="TRAM_LAG1_CLN8"/>
    <property type="match status" value="1"/>
</dbReference>
<dbReference type="AlphaFoldDB" id="A0A7I8KEU1"/>
<dbReference type="PANTHER" id="PTHR12560">
    <property type="entry name" value="LONGEVITY ASSURANCE FACTOR 1 LAG1"/>
    <property type="match status" value="1"/>
</dbReference>
<dbReference type="PROSITE" id="PS50922">
    <property type="entry name" value="TLC"/>
    <property type="match status" value="1"/>
</dbReference>
<accession>A0A7I8KEU1</accession>
<evidence type="ECO:0000256" key="2">
    <source>
        <dbReference type="ARBA" id="ARBA00022692"/>
    </source>
</evidence>
<evidence type="ECO:0000256" key="4">
    <source>
        <dbReference type="ARBA" id="ARBA00023136"/>
    </source>
</evidence>
<feature type="transmembrane region" description="Helical" evidence="6">
    <location>
        <begin position="199"/>
        <end position="224"/>
    </location>
</feature>
<evidence type="ECO:0000259" key="7">
    <source>
        <dbReference type="PROSITE" id="PS50922"/>
    </source>
</evidence>
<feature type="transmembrane region" description="Helical" evidence="6">
    <location>
        <begin position="20"/>
        <end position="39"/>
    </location>
</feature>
<name>A0A7I8KEU1_SPIIN</name>
<dbReference type="InterPro" id="IPR006634">
    <property type="entry name" value="TLC-dom"/>
</dbReference>
<feature type="domain" description="TLC" evidence="7">
    <location>
        <begin position="70"/>
        <end position="276"/>
    </location>
</feature>
<dbReference type="Proteomes" id="UP000663760">
    <property type="component" value="Chromosome 5"/>
</dbReference>
<proteinExistence type="predicted"/>
<gene>
    <name evidence="8" type="ORF">SI8410_05006409</name>
</gene>
<evidence type="ECO:0000256" key="6">
    <source>
        <dbReference type="SAM" id="Phobius"/>
    </source>
</evidence>